<keyword evidence="2" id="KW-0489">Methyltransferase</keyword>
<feature type="domain" description="Methyltransferase type 11" evidence="1">
    <location>
        <begin position="50"/>
        <end position="149"/>
    </location>
</feature>
<proteinExistence type="predicted"/>
<keyword evidence="2" id="KW-0808">Transferase</keyword>
<dbReference type="SUPFAM" id="SSF53335">
    <property type="entry name" value="S-adenosyl-L-methionine-dependent methyltransferases"/>
    <property type="match status" value="1"/>
</dbReference>
<dbReference type="Proteomes" id="UP000307999">
    <property type="component" value="Unassembled WGS sequence"/>
</dbReference>
<dbReference type="Gene3D" id="3.40.50.150">
    <property type="entry name" value="Vaccinia Virus protein VP39"/>
    <property type="match status" value="1"/>
</dbReference>
<keyword evidence="3" id="KW-1185">Reference proteome</keyword>
<protein>
    <submittedName>
        <fullName evidence="2">Class I SAM-dependent methyltransferase</fullName>
    </submittedName>
</protein>
<dbReference type="GO" id="GO:0032259">
    <property type="term" value="P:methylation"/>
    <property type="evidence" value="ECO:0007669"/>
    <property type="project" value="UniProtKB-KW"/>
</dbReference>
<evidence type="ECO:0000313" key="3">
    <source>
        <dbReference type="Proteomes" id="UP000307999"/>
    </source>
</evidence>
<comment type="caution">
    <text evidence="2">The sequence shown here is derived from an EMBL/GenBank/DDBJ whole genome shotgun (WGS) entry which is preliminary data.</text>
</comment>
<reference evidence="2 3" key="1">
    <citation type="submission" date="2019-04" db="EMBL/GenBank/DDBJ databases">
        <title>Thalassotalea guangxiensis sp. nov., isolated from sediment of the coastal wetland.</title>
        <authorList>
            <person name="Zheng S."/>
            <person name="Zhang D."/>
        </authorList>
    </citation>
    <scope>NUCLEOTIDE SEQUENCE [LARGE SCALE GENOMIC DNA]</scope>
    <source>
        <strain evidence="2 3">ZS-4</strain>
    </source>
</reference>
<dbReference type="EMBL" id="SWDB01000027">
    <property type="protein sequence ID" value="TKB44679.1"/>
    <property type="molecule type" value="Genomic_DNA"/>
</dbReference>
<dbReference type="InterPro" id="IPR013216">
    <property type="entry name" value="Methyltransf_11"/>
</dbReference>
<dbReference type="GO" id="GO:0008757">
    <property type="term" value="F:S-adenosylmethionine-dependent methyltransferase activity"/>
    <property type="evidence" value="ECO:0007669"/>
    <property type="project" value="InterPro"/>
</dbReference>
<organism evidence="2 3">
    <name type="scientific">Thalassotalea mangrovi</name>
    <dbReference type="NCBI Taxonomy" id="2572245"/>
    <lineage>
        <taxon>Bacteria</taxon>
        <taxon>Pseudomonadati</taxon>
        <taxon>Pseudomonadota</taxon>
        <taxon>Gammaproteobacteria</taxon>
        <taxon>Alteromonadales</taxon>
        <taxon>Colwelliaceae</taxon>
        <taxon>Thalassotalea</taxon>
    </lineage>
</organism>
<dbReference type="RefSeq" id="WP_136736213.1">
    <property type="nucleotide sequence ID" value="NZ_SWDB01000027.1"/>
</dbReference>
<evidence type="ECO:0000313" key="2">
    <source>
        <dbReference type="EMBL" id="TKB44679.1"/>
    </source>
</evidence>
<name>A0A4U1B3T5_9GAMM</name>
<dbReference type="Pfam" id="PF08241">
    <property type="entry name" value="Methyltransf_11"/>
    <property type="match status" value="1"/>
</dbReference>
<accession>A0A4U1B3T5</accession>
<gene>
    <name evidence="2" type="ORF">E8M12_11110</name>
</gene>
<evidence type="ECO:0000259" key="1">
    <source>
        <dbReference type="Pfam" id="PF08241"/>
    </source>
</evidence>
<dbReference type="AlphaFoldDB" id="A0A4U1B3T5"/>
<dbReference type="OrthoDB" id="5974463at2"/>
<sequence length="308" mass="34381">MKNWDLYWKTNQSLGTFGTAEGVLGIPTSLANHWRQVFHRYTDAGEIRMLDVGTGNGVLPFIACSQLNNLNDIVAIDLANIDPLNTITDSQITQVLQSVKFLGNTSIENTQLPANSFNLITSNFAIEYADLEIALPEVWRLLTPGGEFYAVMHSPDSVSYQDSITGLKVIDNLLNEMQIFNALESMFSEPVSVSQALRKKLFSSLTQYRGSISGSEEVLWLEQQLVKIADICICHQKSDFATGKQKLALYKNHTLALFERLTQQIKASRPRPELEKLLGSIANDEYQLQPLSLEQESVATLLVISKPK</sequence>
<dbReference type="CDD" id="cd02440">
    <property type="entry name" value="AdoMet_MTases"/>
    <property type="match status" value="1"/>
</dbReference>
<dbReference type="InterPro" id="IPR029063">
    <property type="entry name" value="SAM-dependent_MTases_sf"/>
</dbReference>